<keyword evidence="2" id="KW-0067">ATP-binding</keyword>
<keyword evidence="1" id="KW-0547">Nucleotide-binding</keyword>
<evidence type="ECO:0000259" key="4">
    <source>
        <dbReference type="PROSITE" id="PS50011"/>
    </source>
</evidence>
<evidence type="ECO:0000256" key="1">
    <source>
        <dbReference type="ARBA" id="ARBA00022741"/>
    </source>
</evidence>
<organism evidence="5 6">
    <name type="scientific">Gossypium australe</name>
    <dbReference type="NCBI Taxonomy" id="47621"/>
    <lineage>
        <taxon>Eukaryota</taxon>
        <taxon>Viridiplantae</taxon>
        <taxon>Streptophyta</taxon>
        <taxon>Embryophyta</taxon>
        <taxon>Tracheophyta</taxon>
        <taxon>Spermatophyta</taxon>
        <taxon>Magnoliopsida</taxon>
        <taxon>eudicotyledons</taxon>
        <taxon>Gunneridae</taxon>
        <taxon>Pentapetalae</taxon>
        <taxon>rosids</taxon>
        <taxon>malvids</taxon>
        <taxon>Malvales</taxon>
        <taxon>Malvaceae</taxon>
        <taxon>Malvoideae</taxon>
        <taxon>Gossypium</taxon>
    </lineage>
</organism>
<keyword evidence="3" id="KW-0175">Coiled coil</keyword>
<comment type="caution">
    <text evidence="5">The sequence shown here is derived from an EMBL/GenBank/DDBJ whole genome shotgun (WGS) entry which is preliminary data.</text>
</comment>
<dbReference type="InterPro" id="IPR050117">
    <property type="entry name" value="MAPK"/>
</dbReference>
<dbReference type="Proteomes" id="UP000325315">
    <property type="component" value="Unassembled WGS sequence"/>
</dbReference>
<evidence type="ECO:0000313" key="5">
    <source>
        <dbReference type="EMBL" id="KAA3471383.1"/>
    </source>
</evidence>
<dbReference type="InterPro" id="IPR011009">
    <property type="entry name" value="Kinase-like_dom_sf"/>
</dbReference>
<sequence>MLLMSFLQIVRRIIDFGSSIDGFTMKHLYGSAGPSRSEQTHDYCPPEALLNASWYQGPTSTSLKYDMWSVGVVILEMILGTPNVFQISALTRTLLDHHIEGWNEDLKELAYKLELLERKEKKFEDISAFCGLHGAYTVLSRNILLIVCNIESCEGCGLDLTGQLLNGVGEKLRSFMELCILITGSSSKHHHAMNQAGMSPASWKCSEEFFSRQIRSRDPLKLGFPNVWALRLVRDLLRWDPDDRLSVDDALRHPYFQPHKS</sequence>
<name>A0A5B6VQL7_9ROSI</name>
<dbReference type="GO" id="GO:0004672">
    <property type="term" value="F:protein kinase activity"/>
    <property type="evidence" value="ECO:0007669"/>
    <property type="project" value="InterPro"/>
</dbReference>
<dbReference type="Pfam" id="PF00069">
    <property type="entry name" value="Pkinase"/>
    <property type="match status" value="1"/>
</dbReference>
<dbReference type="Gene3D" id="1.10.510.10">
    <property type="entry name" value="Transferase(Phosphotransferase) domain 1"/>
    <property type="match status" value="2"/>
</dbReference>
<dbReference type="AlphaFoldDB" id="A0A5B6VQL7"/>
<proteinExistence type="predicted"/>
<dbReference type="PROSITE" id="PS50011">
    <property type="entry name" value="PROTEIN_KINASE_DOM"/>
    <property type="match status" value="1"/>
</dbReference>
<dbReference type="OrthoDB" id="10264738at2759"/>
<dbReference type="SUPFAM" id="SSF56112">
    <property type="entry name" value="Protein kinase-like (PK-like)"/>
    <property type="match status" value="1"/>
</dbReference>
<dbReference type="InterPro" id="IPR000719">
    <property type="entry name" value="Prot_kinase_dom"/>
</dbReference>
<evidence type="ECO:0000256" key="2">
    <source>
        <dbReference type="ARBA" id="ARBA00022840"/>
    </source>
</evidence>
<evidence type="ECO:0000256" key="3">
    <source>
        <dbReference type="SAM" id="Coils"/>
    </source>
</evidence>
<feature type="coiled-coil region" evidence="3">
    <location>
        <begin position="99"/>
        <end position="126"/>
    </location>
</feature>
<dbReference type="EMBL" id="SMMG02000006">
    <property type="protein sequence ID" value="KAA3471383.1"/>
    <property type="molecule type" value="Genomic_DNA"/>
</dbReference>
<reference evidence="6" key="1">
    <citation type="journal article" date="2019" name="Plant Biotechnol. J.">
        <title>Genome sequencing of the Australian wild diploid species Gossypium australe highlights disease resistance and delayed gland morphogenesis.</title>
        <authorList>
            <person name="Cai Y."/>
            <person name="Cai X."/>
            <person name="Wang Q."/>
            <person name="Wang P."/>
            <person name="Zhang Y."/>
            <person name="Cai C."/>
            <person name="Xu Y."/>
            <person name="Wang K."/>
            <person name="Zhou Z."/>
            <person name="Wang C."/>
            <person name="Geng S."/>
            <person name="Li B."/>
            <person name="Dong Q."/>
            <person name="Hou Y."/>
            <person name="Wang H."/>
            <person name="Ai P."/>
            <person name="Liu Z."/>
            <person name="Yi F."/>
            <person name="Sun M."/>
            <person name="An G."/>
            <person name="Cheng J."/>
            <person name="Zhang Y."/>
            <person name="Shi Q."/>
            <person name="Xie Y."/>
            <person name="Shi X."/>
            <person name="Chang Y."/>
            <person name="Huang F."/>
            <person name="Chen Y."/>
            <person name="Hong S."/>
            <person name="Mi L."/>
            <person name="Sun Q."/>
            <person name="Zhang L."/>
            <person name="Zhou B."/>
            <person name="Peng R."/>
            <person name="Zhang X."/>
            <person name="Liu F."/>
        </authorList>
    </citation>
    <scope>NUCLEOTIDE SEQUENCE [LARGE SCALE GENOMIC DNA]</scope>
    <source>
        <strain evidence="6">cv. PA1801</strain>
    </source>
</reference>
<dbReference type="PANTHER" id="PTHR24055">
    <property type="entry name" value="MITOGEN-ACTIVATED PROTEIN KINASE"/>
    <property type="match status" value="1"/>
</dbReference>
<keyword evidence="6" id="KW-1185">Reference proteome</keyword>
<gene>
    <name evidence="5" type="ORF">EPI10_017011</name>
</gene>
<feature type="domain" description="Protein kinase" evidence="4">
    <location>
        <begin position="1"/>
        <end position="256"/>
    </location>
</feature>
<evidence type="ECO:0000313" key="6">
    <source>
        <dbReference type="Proteomes" id="UP000325315"/>
    </source>
</evidence>
<dbReference type="GO" id="GO:0005524">
    <property type="term" value="F:ATP binding"/>
    <property type="evidence" value="ECO:0007669"/>
    <property type="project" value="UniProtKB-KW"/>
</dbReference>
<accession>A0A5B6VQL7</accession>
<protein>
    <recommendedName>
        <fullName evidence="4">Protein kinase domain-containing protein</fullName>
    </recommendedName>
</protein>